<evidence type="ECO:0000313" key="2">
    <source>
        <dbReference type="EMBL" id="KAF4477547.1"/>
    </source>
</evidence>
<accession>A0A7J6INR8</accession>
<dbReference type="RefSeq" id="XP_066007635.1">
    <property type="nucleotide sequence ID" value="XM_066152944.1"/>
</dbReference>
<dbReference type="OrthoDB" id="10350718at2759"/>
<evidence type="ECO:0000313" key="3">
    <source>
        <dbReference type="Proteomes" id="UP000011096"/>
    </source>
</evidence>
<proteinExistence type="predicted"/>
<dbReference type="InParanoid" id="A0A7J6INR8"/>
<feature type="region of interest" description="Disordered" evidence="1">
    <location>
        <begin position="70"/>
        <end position="92"/>
    </location>
</feature>
<evidence type="ECO:0000256" key="1">
    <source>
        <dbReference type="SAM" id="MobiDB-lite"/>
    </source>
</evidence>
<gene>
    <name evidence="2" type="ORF">CGGC5_v013575</name>
</gene>
<organism evidence="2 3">
    <name type="scientific">Colletotrichum fructicola (strain Nara gc5)</name>
    <name type="common">Anthracnose fungus</name>
    <name type="synonym">Colletotrichum gloeosporioides (strain Nara gc5)</name>
    <dbReference type="NCBI Taxonomy" id="1213859"/>
    <lineage>
        <taxon>Eukaryota</taxon>
        <taxon>Fungi</taxon>
        <taxon>Dikarya</taxon>
        <taxon>Ascomycota</taxon>
        <taxon>Pezizomycotina</taxon>
        <taxon>Sordariomycetes</taxon>
        <taxon>Hypocreomycetidae</taxon>
        <taxon>Glomerellales</taxon>
        <taxon>Glomerellaceae</taxon>
        <taxon>Colletotrichum</taxon>
        <taxon>Colletotrichum gloeosporioides species complex</taxon>
    </lineage>
</organism>
<dbReference type="AlphaFoldDB" id="A0A7J6INR8"/>
<keyword evidence="3" id="KW-1185">Reference proteome</keyword>
<dbReference type="Proteomes" id="UP000011096">
    <property type="component" value="Unassembled WGS sequence"/>
</dbReference>
<dbReference type="EMBL" id="ANPB02000008">
    <property type="protein sequence ID" value="KAF4477547.1"/>
    <property type="molecule type" value="Genomic_DNA"/>
</dbReference>
<comment type="caution">
    <text evidence="2">The sequence shown here is derived from an EMBL/GenBank/DDBJ whole genome shotgun (WGS) entry which is preliminary data.</text>
</comment>
<name>A0A7J6INR8_COLFN</name>
<reference evidence="2 3" key="1">
    <citation type="submission" date="2012-08" db="EMBL/GenBank/DDBJ databases">
        <authorList>
            <person name="Gan P.H.P."/>
            <person name="Ikeda K."/>
            <person name="Irieda H."/>
            <person name="Narusaka M."/>
            <person name="O'Connell R.J."/>
            <person name="Narusaka Y."/>
            <person name="Takano Y."/>
            <person name="Kubo Y."/>
            <person name="Shirasu K."/>
        </authorList>
    </citation>
    <scope>NUCLEOTIDE SEQUENCE [LARGE SCALE GENOMIC DNA]</scope>
    <source>
        <strain evidence="2 3">Nara gc5</strain>
    </source>
</reference>
<dbReference type="GeneID" id="90980320"/>
<sequence>MVDGDARHPFLVLNFAGKAGGSPPPSTPAFYCDEILDAGTSVSHESLPAHHHLALTSSRGTRFMATDAAFARHGPHKPPKSAPGPRTARQVDPGRVHSALVDRPIPAAVLACVPPPFTPTIRCPGN</sequence>
<reference evidence="2 3" key="2">
    <citation type="submission" date="2020-04" db="EMBL/GenBank/DDBJ databases">
        <title>Genome sequencing and assembly of multiple isolates from the Colletotrichum gloeosporioides species complex.</title>
        <authorList>
            <person name="Gan P."/>
            <person name="Shirasu K."/>
        </authorList>
    </citation>
    <scope>NUCLEOTIDE SEQUENCE [LARGE SCALE GENOMIC DNA]</scope>
    <source>
        <strain evidence="2 3">Nara gc5</strain>
    </source>
</reference>
<protein>
    <submittedName>
        <fullName evidence="2">Uncharacterized protein</fullName>
    </submittedName>
</protein>